<feature type="compositionally biased region" description="Low complexity" evidence="1">
    <location>
        <begin position="238"/>
        <end position="252"/>
    </location>
</feature>
<accession>A0A292PQH6</accession>
<feature type="region of interest" description="Disordered" evidence="1">
    <location>
        <begin position="233"/>
        <end position="316"/>
    </location>
</feature>
<dbReference type="EMBL" id="LN891117">
    <property type="protein sequence ID" value="CUS08733.1"/>
    <property type="molecule type" value="Genomic_DNA"/>
</dbReference>
<evidence type="ECO:0000313" key="4">
    <source>
        <dbReference type="Proteomes" id="UP001412239"/>
    </source>
</evidence>
<evidence type="ECO:0000256" key="1">
    <source>
        <dbReference type="SAM" id="MobiDB-lite"/>
    </source>
</evidence>
<evidence type="ECO:0008006" key="5">
    <source>
        <dbReference type="Google" id="ProtNLM"/>
    </source>
</evidence>
<proteinExistence type="predicted"/>
<sequence>MKDLAQLYLLAALAVVPSLAQDMSPYPQFSPEFKPMGNPTPEFENLYPAIVPGAAASRLGKRQNSCPTSNSYFCPSTGRCCPTGYTCNGDTTNGWCCPVGGVCDGSLSYCPSGQTDCTSIIGVSGCCPTATHECSKAGGTPGCRRLGTSGGSSSSSTSTCDAGNYRCTGGGCCPNGWTCVAGTSTCRKPCDADWTQCSPSGCCKPGYTCCASGGCCESGYSCNDTRGTCLKNTGGSKPSTTRTSRLSTRPTTISDNSLVNPFTSISVRPTSTVADTEPTSFPKPENENPSGSAEAGESSPVPLTTAPPNGGNAIKP</sequence>
<reference evidence="3" key="1">
    <citation type="submission" date="2015-10" db="EMBL/GenBank/DDBJ databases">
        <authorList>
            <person name="Regsiter A."/>
            <person name="william w."/>
        </authorList>
    </citation>
    <scope>NUCLEOTIDE SEQUENCE</scope>
    <source>
        <strain evidence="3">Montdore</strain>
    </source>
</reference>
<evidence type="ECO:0000313" key="3">
    <source>
        <dbReference type="EMBL" id="CUS08733.1"/>
    </source>
</evidence>
<dbReference type="AlphaFoldDB" id="A0A292PQH6"/>
<keyword evidence="2" id="KW-0732">Signal</keyword>
<evidence type="ECO:0000256" key="2">
    <source>
        <dbReference type="SAM" id="SignalP"/>
    </source>
</evidence>
<feature type="chain" id="PRO_5013036305" description="Granulins domain-containing protein" evidence="2">
    <location>
        <begin position="21"/>
        <end position="316"/>
    </location>
</feature>
<feature type="non-terminal residue" evidence="3">
    <location>
        <position position="316"/>
    </location>
</feature>
<dbReference type="Proteomes" id="UP001412239">
    <property type="component" value="Unassembled WGS sequence"/>
</dbReference>
<keyword evidence="4" id="KW-1185">Reference proteome</keyword>
<feature type="signal peptide" evidence="2">
    <location>
        <begin position="1"/>
        <end position="20"/>
    </location>
</feature>
<feature type="compositionally biased region" description="Polar residues" evidence="1">
    <location>
        <begin position="253"/>
        <end position="279"/>
    </location>
</feature>
<organism evidence="3 4">
    <name type="scientific">Tuber aestivum</name>
    <name type="common">summer truffle</name>
    <dbReference type="NCBI Taxonomy" id="59557"/>
    <lineage>
        <taxon>Eukaryota</taxon>
        <taxon>Fungi</taxon>
        <taxon>Dikarya</taxon>
        <taxon>Ascomycota</taxon>
        <taxon>Pezizomycotina</taxon>
        <taxon>Pezizomycetes</taxon>
        <taxon>Pezizales</taxon>
        <taxon>Tuberaceae</taxon>
        <taxon>Tuber</taxon>
    </lineage>
</organism>
<gene>
    <name evidence="3" type="ORF">GSTUAT00007197001</name>
</gene>
<name>A0A292PQH6_9PEZI</name>
<protein>
    <recommendedName>
        <fullName evidence="5">Granulins domain-containing protein</fullName>
    </recommendedName>
</protein>